<sequence length="635" mass="70918">MKLKALVIGNCQVETFARSADIMCRDVQFVSKEVHTYDLDYEELLKPYHRVFAHLPVAVKIREQLGEGDKIVPIPRLSFAGLHPDNAYVTHKGKRAHSPTGALHSTIAFGAWWHGVDREVAKTLYTSQTFDDLRFSDYFENAKTVLFKEGDECGIDLRPLFQAWMKADDPFMLTMNHPAARPLSELAELVLRNAGLRPVGVSVDPHHSLLRFSIMPVYPEIAARYGVRGSTMFKRDERLPGGSGLFDLESFVDASFDIYGTWDRADVSPHGVMRGAHAEFFKSVLERPKPAVAARGLGPHPYKGIPAHQNWRKAFEGVAAKDVDPVVSSRFRVTGKDKVATAGSCFAQHLAKALHRSGLNYYVAEQGPAEQGYGVYSARYGNVYTTTQLNQLIDRAYGKFAPVDSAWERSDGRFVDPFRPEMPLTRCLSVADVETERAEHFRHVRHMIETMDYFVFTLGLTEAWRSKIDGAVFPIAPGVAAGRMDEEKYEFVNFGVDEVAGDLFSAIHKIREINPGVKVILTVSPVPLMATFEKRHVLVSTTYSKSVLRVAAEMAAAQLPDVYYFPSYEIITGNFNAGAYYDADLRSVRQEGVDHVMGLFLKHCAATERSSADDNQMQEIMAGNDVLCAEEMLDA</sequence>
<dbReference type="InterPro" id="IPR041307">
    <property type="entry name" value="WcbI"/>
</dbReference>
<dbReference type="Pfam" id="PF18588">
    <property type="entry name" value="WcbI"/>
    <property type="match status" value="1"/>
</dbReference>
<evidence type="ECO:0000313" key="4">
    <source>
        <dbReference type="Proteomes" id="UP000004038"/>
    </source>
</evidence>
<dbReference type="RefSeq" id="WP_003528197.1">
    <property type="nucleotide sequence ID" value="NZ_AGVV01000015.1"/>
</dbReference>
<reference evidence="3 4" key="1">
    <citation type="journal article" date="2012" name="J. Bacteriol.">
        <title>Draft Genome Sequence of Sinorhizobium meliloti CCNWSX0020, a Nitrogen-Fixing Symbiont with Copper Tolerance Capability Isolated from Lead-Zinc Mine Tailings.</title>
        <authorList>
            <person name="Li Z."/>
            <person name="Ma Z."/>
            <person name="Hao X."/>
            <person name="Wei G."/>
        </authorList>
    </citation>
    <scope>NUCLEOTIDE SEQUENCE [LARGE SCALE GENOMIC DNA]</scope>
    <source>
        <strain evidence="3 4">CCNWSX0020</strain>
    </source>
</reference>
<dbReference type="Proteomes" id="UP000004038">
    <property type="component" value="Unassembled WGS sequence"/>
</dbReference>
<feature type="domain" description="GSCFA" evidence="1">
    <location>
        <begin position="338"/>
        <end position="600"/>
    </location>
</feature>
<evidence type="ECO:0000313" key="3">
    <source>
        <dbReference type="EMBL" id="EHK78086.1"/>
    </source>
</evidence>
<gene>
    <name evidence="3" type="ORF">SM0020_10420</name>
</gene>
<dbReference type="InterPro" id="IPR014982">
    <property type="entry name" value="GSCFA"/>
</dbReference>
<accession>H0FY14</accession>
<proteinExistence type="predicted"/>
<dbReference type="PATRIC" id="fig|1107881.3.peg.2108"/>
<protein>
    <recommendedName>
        <fullName evidence="5">GSCFA domain-containing protein</fullName>
    </recommendedName>
</protein>
<evidence type="ECO:0000259" key="1">
    <source>
        <dbReference type="Pfam" id="PF08885"/>
    </source>
</evidence>
<dbReference type="EMBL" id="AGVV01000015">
    <property type="protein sequence ID" value="EHK78086.1"/>
    <property type="molecule type" value="Genomic_DNA"/>
</dbReference>
<evidence type="ECO:0008006" key="5">
    <source>
        <dbReference type="Google" id="ProtNLM"/>
    </source>
</evidence>
<dbReference type="AlphaFoldDB" id="H0FY14"/>
<organism evidence="3 4">
    <name type="scientific">Sinorhizobium meliloti CCNWSX0020</name>
    <dbReference type="NCBI Taxonomy" id="1107881"/>
    <lineage>
        <taxon>Bacteria</taxon>
        <taxon>Pseudomonadati</taxon>
        <taxon>Pseudomonadota</taxon>
        <taxon>Alphaproteobacteria</taxon>
        <taxon>Hyphomicrobiales</taxon>
        <taxon>Rhizobiaceae</taxon>
        <taxon>Sinorhizobium/Ensifer group</taxon>
        <taxon>Sinorhizobium</taxon>
    </lineage>
</organism>
<dbReference type="Pfam" id="PF08885">
    <property type="entry name" value="GSCFA"/>
    <property type="match status" value="1"/>
</dbReference>
<evidence type="ECO:0000259" key="2">
    <source>
        <dbReference type="Pfam" id="PF18588"/>
    </source>
</evidence>
<feature type="domain" description="Polysaccharide biosynthesis enzyme WcbI" evidence="2">
    <location>
        <begin position="5"/>
        <end position="198"/>
    </location>
</feature>
<name>H0FY14_RHIML</name>